<keyword evidence="3" id="KW-1185">Reference proteome</keyword>
<evidence type="ECO:0000313" key="3">
    <source>
        <dbReference type="Proteomes" id="UP001165136"/>
    </source>
</evidence>
<accession>A0A9W6QVM7</accession>
<reference evidence="2" key="1">
    <citation type="submission" date="2023-03" db="EMBL/GenBank/DDBJ databases">
        <title>Amycolatopsis taiwanensis NBRC 103393.</title>
        <authorList>
            <person name="Ichikawa N."/>
            <person name="Sato H."/>
            <person name="Tonouchi N."/>
        </authorList>
    </citation>
    <scope>NUCLEOTIDE SEQUENCE</scope>
    <source>
        <strain evidence="2">NBRC 103393</strain>
    </source>
</reference>
<dbReference type="EMBL" id="BSTI01000003">
    <property type="protein sequence ID" value="GLY64871.1"/>
    <property type="molecule type" value="Genomic_DNA"/>
</dbReference>
<dbReference type="SUPFAM" id="SSF51338">
    <property type="entry name" value="Composite domain of metallo-dependent hydrolases"/>
    <property type="match status" value="1"/>
</dbReference>
<dbReference type="InterPro" id="IPR033932">
    <property type="entry name" value="YtcJ-like"/>
</dbReference>
<dbReference type="InterPro" id="IPR013108">
    <property type="entry name" value="Amidohydro_3"/>
</dbReference>
<gene>
    <name evidence="2" type="ORF">Atai01_14900</name>
</gene>
<dbReference type="SUPFAM" id="SSF51556">
    <property type="entry name" value="Metallo-dependent hydrolases"/>
    <property type="match status" value="1"/>
</dbReference>
<evidence type="ECO:0000313" key="2">
    <source>
        <dbReference type="EMBL" id="GLY64871.1"/>
    </source>
</evidence>
<dbReference type="Gene3D" id="3.20.20.140">
    <property type="entry name" value="Metal-dependent hydrolases"/>
    <property type="match status" value="1"/>
</dbReference>
<feature type="domain" description="Amidohydrolase 3" evidence="1">
    <location>
        <begin position="53"/>
        <end position="549"/>
    </location>
</feature>
<protein>
    <submittedName>
        <fullName evidence="2">Amidohydrolase</fullName>
    </submittedName>
</protein>
<dbReference type="GO" id="GO:0016810">
    <property type="term" value="F:hydrolase activity, acting on carbon-nitrogen (but not peptide) bonds"/>
    <property type="evidence" value="ECO:0007669"/>
    <property type="project" value="InterPro"/>
</dbReference>
<dbReference type="Gene3D" id="3.10.310.70">
    <property type="match status" value="1"/>
</dbReference>
<dbReference type="Gene3D" id="2.30.40.10">
    <property type="entry name" value="Urease, subunit C, domain 1"/>
    <property type="match status" value="1"/>
</dbReference>
<dbReference type="PANTHER" id="PTHR22642">
    <property type="entry name" value="IMIDAZOLONEPROPIONASE"/>
    <property type="match status" value="1"/>
</dbReference>
<dbReference type="RefSeq" id="WP_285486320.1">
    <property type="nucleotide sequence ID" value="NZ_BSTI01000003.1"/>
</dbReference>
<evidence type="ECO:0000259" key="1">
    <source>
        <dbReference type="Pfam" id="PF07969"/>
    </source>
</evidence>
<dbReference type="InterPro" id="IPR032466">
    <property type="entry name" value="Metal_Hydrolase"/>
</dbReference>
<organism evidence="2 3">
    <name type="scientific">Amycolatopsis taiwanensis</name>
    <dbReference type="NCBI Taxonomy" id="342230"/>
    <lineage>
        <taxon>Bacteria</taxon>
        <taxon>Bacillati</taxon>
        <taxon>Actinomycetota</taxon>
        <taxon>Actinomycetes</taxon>
        <taxon>Pseudonocardiales</taxon>
        <taxon>Pseudonocardiaceae</taxon>
        <taxon>Amycolatopsis</taxon>
    </lineage>
</organism>
<dbReference type="AlphaFoldDB" id="A0A9W6QVM7"/>
<dbReference type="Pfam" id="PF07969">
    <property type="entry name" value="Amidohydro_3"/>
    <property type="match status" value="1"/>
</dbReference>
<sequence length="551" mass="58425">MTSAPPVRTVHRNARIHTLDPARPWASVLLVADGVITAVGDEELLTRLDGDPEVVDHGGAFLMPGLADVHNHHLEAGLADLFQLQLDGTAELPAVLDAIRAWSARLPADAWVVGGGWGSRLIPELSAVKALASLDEAAGGRPVLLYDDSHHNRWASSAALALAGIGASSPDPDGGTVVRDPATGEPTGVLIEAALIPVERAYAATAAVGVEDNARASLRGIEILHSFGITAFQDAAASLPMLEALKHLDDTGRLDAWVVTSLLVNDRIFGAHPLGQDLIDVRERYRSTHHRPDFVKIFLDGVPPSKTAAFLQPYLPDDVHGAEWRGETTMSLEELTGWLLRVAEQGLSAKIHCTGDGAVRMTLDAVATVRAAGHVAPAFHIAHGQYIDEEDVPRLAELRVTADLSPALWFPSAIVDAICACVPRERAERVHPNRSLIDAGVLVAGGSDWPVMPSPNPWLGIQGLVTRADPTGTFPGTLWPEQGITVAEALHAYSLGAARAMGAADVTGSLEAGKSADFVVLDRDPLAVPADQLAGTQVVQTWFAGRKVYEN</sequence>
<comment type="caution">
    <text evidence="2">The sequence shown here is derived from an EMBL/GenBank/DDBJ whole genome shotgun (WGS) entry which is preliminary data.</text>
</comment>
<dbReference type="InterPro" id="IPR011059">
    <property type="entry name" value="Metal-dep_hydrolase_composite"/>
</dbReference>
<dbReference type="CDD" id="cd01300">
    <property type="entry name" value="YtcJ_like"/>
    <property type="match status" value="1"/>
</dbReference>
<name>A0A9W6QVM7_9PSEU</name>
<dbReference type="PANTHER" id="PTHR22642:SF2">
    <property type="entry name" value="PROTEIN LONG AFTER FAR-RED 3"/>
    <property type="match status" value="1"/>
</dbReference>
<dbReference type="Proteomes" id="UP001165136">
    <property type="component" value="Unassembled WGS sequence"/>
</dbReference>
<proteinExistence type="predicted"/>